<dbReference type="EMBL" id="PJRQ01000040">
    <property type="protein sequence ID" value="PLR09276.1"/>
    <property type="molecule type" value="Genomic_DNA"/>
</dbReference>
<dbReference type="RefSeq" id="WP_099504452.1">
    <property type="nucleotide sequence ID" value="NZ_PJRQ01000040.1"/>
</dbReference>
<comment type="caution">
    <text evidence="2">The sequence shown here is derived from an EMBL/GenBank/DDBJ whole genome shotgun (WGS) entry which is preliminary data.</text>
</comment>
<keyword evidence="1" id="KW-1133">Transmembrane helix</keyword>
<proteinExistence type="predicted"/>
<name>A0A2N5CQ43_9CAUL</name>
<evidence type="ECO:0000256" key="1">
    <source>
        <dbReference type="SAM" id="Phobius"/>
    </source>
</evidence>
<evidence type="ECO:0008006" key="4">
    <source>
        <dbReference type="Google" id="ProtNLM"/>
    </source>
</evidence>
<sequence length="188" mass="19973">MTEEMAPPQIDLVTEQGRVRRQAAFAFAVCVPVLTLACLGLPRLFEFPTSLAERIAFGLRANLVVGFWVLLAVQRVAHVRFVSAADNAGSAFSRPSARLAIPAAFLRNTLEQAFVTSVGLLALATAKGEAALAYIVGAVVLFSVGRSTFLRGYPRGAGARAFGIAVTALPTLGAYCWAIFDTCANLLR</sequence>
<evidence type="ECO:0000313" key="3">
    <source>
        <dbReference type="Proteomes" id="UP000234483"/>
    </source>
</evidence>
<protein>
    <recommendedName>
        <fullName evidence="4">MAPEG family protein</fullName>
    </recommendedName>
</protein>
<dbReference type="Proteomes" id="UP000234483">
    <property type="component" value="Unassembled WGS sequence"/>
</dbReference>
<accession>A0A2N5CQ43</accession>
<dbReference type="AlphaFoldDB" id="A0A2N5CQ43"/>
<organism evidence="2 3">
    <name type="scientific">Caulobacter flavus</name>
    <dbReference type="NCBI Taxonomy" id="1679497"/>
    <lineage>
        <taxon>Bacteria</taxon>
        <taxon>Pseudomonadati</taxon>
        <taxon>Pseudomonadota</taxon>
        <taxon>Alphaproteobacteria</taxon>
        <taxon>Caulobacterales</taxon>
        <taxon>Caulobacteraceae</taxon>
        <taxon>Caulobacter</taxon>
    </lineage>
</organism>
<feature type="transmembrane region" description="Helical" evidence="1">
    <location>
        <begin position="131"/>
        <end position="149"/>
    </location>
</feature>
<feature type="transmembrane region" description="Helical" evidence="1">
    <location>
        <begin position="57"/>
        <end position="77"/>
    </location>
</feature>
<reference evidence="2 3" key="1">
    <citation type="submission" date="2017-12" db="EMBL/GenBank/DDBJ databases">
        <title>The genome sequence of Caulobacter flavus CGMCC1 15093.</title>
        <authorList>
            <person name="Gao J."/>
            <person name="Mao X."/>
            <person name="Sun J."/>
        </authorList>
    </citation>
    <scope>NUCLEOTIDE SEQUENCE [LARGE SCALE GENOMIC DNA]</scope>
    <source>
        <strain evidence="2 3">CGMCC1 15093</strain>
    </source>
</reference>
<evidence type="ECO:0000313" key="2">
    <source>
        <dbReference type="EMBL" id="PLR09276.1"/>
    </source>
</evidence>
<feature type="transmembrane region" description="Helical" evidence="1">
    <location>
        <begin position="23"/>
        <end position="45"/>
    </location>
</feature>
<gene>
    <name evidence="2" type="ORF">CFHF_18725</name>
</gene>
<keyword evidence="1" id="KW-0812">Transmembrane</keyword>
<keyword evidence="1" id="KW-0472">Membrane</keyword>
<feature type="transmembrane region" description="Helical" evidence="1">
    <location>
        <begin position="161"/>
        <end position="180"/>
    </location>
</feature>